<gene>
    <name evidence="1" type="ORF">Pint_07082</name>
</gene>
<sequence length="63" mass="7049">MASKIDQMALQRQIWPTLPDPSQLLATQGVAMLSHRPGLTNHFQRKPVTKMANKATSSSEFQQ</sequence>
<comment type="caution">
    <text evidence="1">The sequence shown here is derived from an EMBL/GenBank/DDBJ whole genome shotgun (WGS) entry which is preliminary data.</text>
</comment>
<keyword evidence="2" id="KW-1185">Reference proteome</keyword>
<proteinExistence type="predicted"/>
<evidence type="ECO:0000313" key="1">
    <source>
        <dbReference type="EMBL" id="KAJ0025446.1"/>
    </source>
</evidence>
<organism evidence="1 2">
    <name type="scientific">Pistacia integerrima</name>
    <dbReference type="NCBI Taxonomy" id="434235"/>
    <lineage>
        <taxon>Eukaryota</taxon>
        <taxon>Viridiplantae</taxon>
        <taxon>Streptophyta</taxon>
        <taxon>Embryophyta</taxon>
        <taxon>Tracheophyta</taxon>
        <taxon>Spermatophyta</taxon>
        <taxon>Magnoliopsida</taxon>
        <taxon>eudicotyledons</taxon>
        <taxon>Gunneridae</taxon>
        <taxon>Pentapetalae</taxon>
        <taxon>rosids</taxon>
        <taxon>malvids</taxon>
        <taxon>Sapindales</taxon>
        <taxon>Anacardiaceae</taxon>
        <taxon>Pistacia</taxon>
    </lineage>
</organism>
<protein>
    <submittedName>
        <fullName evidence="1">Uncharacterized protein</fullName>
    </submittedName>
</protein>
<accession>A0ACC0XVB3</accession>
<evidence type="ECO:0000313" key="2">
    <source>
        <dbReference type="Proteomes" id="UP001163603"/>
    </source>
</evidence>
<reference evidence="2" key="1">
    <citation type="journal article" date="2023" name="G3 (Bethesda)">
        <title>Genome assembly and association tests identify interacting loci associated with vigor, precocity, and sex in interspecific pistachio rootstocks.</title>
        <authorList>
            <person name="Palmer W."/>
            <person name="Jacygrad E."/>
            <person name="Sagayaradj S."/>
            <person name="Cavanaugh K."/>
            <person name="Han R."/>
            <person name="Bertier L."/>
            <person name="Beede B."/>
            <person name="Kafkas S."/>
            <person name="Golino D."/>
            <person name="Preece J."/>
            <person name="Michelmore R."/>
        </authorList>
    </citation>
    <scope>NUCLEOTIDE SEQUENCE [LARGE SCALE GENOMIC DNA]</scope>
</reference>
<dbReference type="Proteomes" id="UP001163603">
    <property type="component" value="Chromosome 10"/>
</dbReference>
<dbReference type="EMBL" id="CM047745">
    <property type="protein sequence ID" value="KAJ0025446.1"/>
    <property type="molecule type" value="Genomic_DNA"/>
</dbReference>
<name>A0ACC0XVB3_9ROSI</name>